<dbReference type="AlphaFoldDB" id="A0A1R3HSR3"/>
<protein>
    <submittedName>
        <fullName evidence="2">Uncharacterized protein</fullName>
    </submittedName>
</protein>
<reference evidence="2 3" key="1">
    <citation type="submission" date="2013-09" db="EMBL/GenBank/DDBJ databases">
        <title>Corchorus capsularis genome sequencing.</title>
        <authorList>
            <person name="Alam M."/>
            <person name="Haque M.S."/>
            <person name="Islam M.S."/>
            <person name="Emdad E.M."/>
            <person name="Islam M.M."/>
            <person name="Ahmed B."/>
            <person name="Halim A."/>
            <person name="Hossen Q.M.M."/>
            <person name="Hossain M.Z."/>
            <person name="Ahmed R."/>
            <person name="Khan M.M."/>
            <person name="Islam R."/>
            <person name="Rashid M.M."/>
            <person name="Khan S.A."/>
            <person name="Rahman M.S."/>
            <person name="Alam M."/>
        </authorList>
    </citation>
    <scope>NUCLEOTIDE SEQUENCE [LARGE SCALE GENOMIC DNA]</scope>
    <source>
        <strain evidence="3">cv. CVL-1</strain>
        <tissue evidence="2">Whole seedling</tissue>
    </source>
</reference>
<dbReference type="EMBL" id="AWWV01011249">
    <property type="protein sequence ID" value="OMO73294.1"/>
    <property type="molecule type" value="Genomic_DNA"/>
</dbReference>
<gene>
    <name evidence="2" type="ORF">CCACVL1_17342</name>
</gene>
<feature type="region of interest" description="Disordered" evidence="1">
    <location>
        <begin position="16"/>
        <end position="38"/>
    </location>
</feature>
<name>A0A1R3HSR3_COCAP</name>
<feature type="compositionally biased region" description="Polar residues" evidence="1">
    <location>
        <begin position="25"/>
        <end position="38"/>
    </location>
</feature>
<evidence type="ECO:0000313" key="2">
    <source>
        <dbReference type="EMBL" id="OMO73294.1"/>
    </source>
</evidence>
<dbReference type="Proteomes" id="UP000188268">
    <property type="component" value="Unassembled WGS sequence"/>
</dbReference>
<sequence>MLIKILDLRFREKQSKANQIRRVTAQHSPVPSMQQRVR</sequence>
<keyword evidence="3" id="KW-1185">Reference proteome</keyword>
<accession>A0A1R3HSR3</accession>
<proteinExistence type="predicted"/>
<evidence type="ECO:0000313" key="3">
    <source>
        <dbReference type="Proteomes" id="UP000188268"/>
    </source>
</evidence>
<organism evidence="2 3">
    <name type="scientific">Corchorus capsularis</name>
    <name type="common">Jute</name>
    <dbReference type="NCBI Taxonomy" id="210143"/>
    <lineage>
        <taxon>Eukaryota</taxon>
        <taxon>Viridiplantae</taxon>
        <taxon>Streptophyta</taxon>
        <taxon>Embryophyta</taxon>
        <taxon>Tracheophyta</taxon>
        <taxon>Spermatophyta</taxon>
        <taxon>Magnoliopsida</taxon>
        <taxon>eudicotyledons</taxon>
        <taxon>Gunneridae</taxon>
        <taxon>Pentapetalae</taxon>
        <taxon>rosids</taxon>
        <taxon>malvids</taxon>
        <taxon>Malvales</taxon>
        <taxon>Malvaceae</taxon>
        <taxon>Grewioideae</taxon>
        <taxon>Apeibeae</taxon>
        <taxon>Corchorus</taxon>
    </lineage>
</organism>
<evidence type="ECO:0000256" key="1">
    <source>
        <dbReference type="SAM" id="MobiDB-lite"/>
    </source>
</evidence>
<dbReference type="Gramene" id="OMO73294">
    <property type="protein sequence ID" value="OMO73294"/>
    <property type="gene ID" value="CCACVL1_17342"/>
</dbReference>
<comment type="caution">
    <text evidence="2">The sequence shown here is derived from an EMBL/GenBank/DDBJ whole genome shotgun (WGS) entry which is preliminary data.</text>
</comment>